<accession>A0A8J7LKA1</accession>
<evidence type="ECO:0000256" key="3">
    <source>
        <dbReference type="ARBA" id="ARBA00022801"/>
    </source>
</evidence>
<dbReference type="Pfam" id="PF05875">
    <property type="entry name" value="Ceramidase"/>
    <property type="match status" value="1"/>
</dbReference>
<dbReference type="GO" id="GO:0016020">
    <property type="term" value="C:membrane"/>
    <property type="evidence" value="ECO:0007669"/>
    <property type="project" value="UniProtKB-SubCell"/>
</dbReference>
<feature type="transmembrane region" description="Helical" evidence="6">
    <location>
        <begin position="147"/>
        <end position="163"/>
    </location>
</feature>
<feature type="transmembrane region" description="Helical" evidence="6">
    <location>
        <begin position="170"/>
        <end position="189"/>
    </location>
</feature>
<dbReference type="RefSeq" id="WP_228848364.1">
    <property type="nucleotide sequence ID" value="NZ_JADCKQ010000004.1"/>
</dbReference>
<feature type="transmembrane region" description="Helical" evidence="6">
    <location>
        <begin position="204"/>
        <end position="221"/>
    </location>
</feature>
<dbReference type="Proteomes" id="UP000640583">
    <property type="component" value="Unassembled WGS sequence"/>
</dbReference>
<proteinExistence type="predicted"/>
<dbReference type="AlphaFoldDB" id="A0A8J7LKA1"/>
<feature type="transmembrane region" description="Helical" evidence="6">
    <location>
        <begin position="108"/>
        <end position="127"/>
    </location>
</feature>
<reference evidence="7" key="1">
    <citation type="submission" date="2020-10" db="EMBL/GenBank/DDBJ databases">
        <title>Paenihalocynthiibacter styelae gen. nov., sp. nov., isolated from stalked sea squirt Styela clava.</title>
        <authorList>
            <person name="Kim Y.-O."/>
            <person name="Yoon J.-H."/>
        </authorList>
    </citation>
    <scope>NUCLEOTIDE SEQUENCE</scope>
    <source>
        <strain evidence="7">MYP1-1</strain>
    </source>
</reference>
<gene>
    <name evidence="7" type="ORF">H1D41_07815</name>
</gene>
<protein>
    <submittedName>
        <fullName evidence="7">Ceramidase domain-containing protein</fullName>
    </submittedName>
</protein>
<evidence type="ECO:0000256" key="1">
    <source>
        <dbReference type="ARBA" id="ARBA00004141"/>
    </source>
</evidence>
<evidence type="ECO:0000256" key="2">
    <source>
        <dbReference type="ARBA" id="ARBA00022692"/>
    </source>
</evidence>
<keyword evidence="2 6" id="KW-0812">Transmembrane</keyword>
<evidence type="ECO:0000256" key="5">
    <source>
        <dbReference type="ARBA" id="ARBA00023136"/>
    </source>
</evidence>
<keyword evidence="5 6" id="KW-0472">Membrane</keyword>
<dbReference type="EMBL" id="JADCKQ010000004">
    <property type="protein sequence ID" value="MBI1493535.1"/>
    <property type="molecule type" value="Genomic_DNA"/>
</dbReference>
<dbReference type="GO" id="GO:0006672">
    <property type="term" value="P:ceramide metabolic process"/>
    <property type="evidence" value="ECO:0007669"/>
    <property type="project" value="InterPro"/>
</dbReference>
<evidence type="ECO:0000256" key="6">
    <source>
        <dbReference type="SAM" id="Phobius"/>
    </source>
</evidence>
<dbReference type="InterPro" id="IPR008901">
    <property type="entry name" value="ACER"/>
</dbReference>
<evidence type="ECO:0000313" key="7">
    <source>
        <dbReference type="EMBL" id="MBI1493535.1"/>
    </source>
</evidence>
<sequence>MDWFAAVDIYCERTAPGFWNEPLNALSNTSFVLAAIWAAYEIRKRPGQPMVIKLLTVLCFLIGTGSFLFHTFANLWSEMADIIPIWTFVAVYIVASVRIIGGVAPGKILRIVMLVLAVLVIVFLATSGEEATEATHHTQSVLNGSEQYAPALLAMLVISFLTWKRGHPLAWWFIGATLMFLTSLTFRTVDMSLCPVWPHGTHQMWHILNGTMLGLLLQALIRNTRHPD</sequence>
<evidence type="ECO:0000313" key="8">
    <source>
        <dbReference type="Proteomes" id="UP000640583"/>
    </source>
</evidence>
<name>A0A8J7LKA1_9RHOB</name>
<comment type="subcellular location">
    <subcellularLocation>
        <location evidence="1">Membrane</location>
        <topology evidence="1">Multi-pass membrane protein</topology>
    </subcellularLocation>
</comment>
<keyword evidence="3" id="KW-0378">Hydrolase</keyword>
<feature type="transmembrane region" description="Helical" evidence="6">
    <location>
        <begin position="54"/>
        <end position="76"/>
    </location>
</feature>
<feature type="transmembrane region" description="Helical" evidence="6">
    <location>
        <begin position="82"/>
        <end position="101"/>
    </location>
</feature>
<comment type="caution">
    <text evidence="7">The sequence shown here is derived from an EMBL/GenBank/DDBJ whole genome shotgun (WGS) entry which is preliminary data.</text>
</comment>
<keyword evidence="8" id="KW-1185">Reference proteome</keyword>
<keyword evidence="4 6" id="KW-1133">Transmembrane helix</keyword>
<evidence type="ECO:0000256" key="4">
    <source>
        <dbReference type="ARBA" id="ARBA00022989"/>
    </source>
</evidence>
<dbReference type="GO" id="GO:0016811">
    <property type="term" value="F:hydrolase activity, acting on carbon-nitrogen (but not peptide) bonds, in linear amides"/>
    <property type="evidence" value="ECO:0007669"/>
    <property type="project" value="InterPro"/>
</dbReference>
<organism evidence="7 8">
    <name type="scientific">Halocynthiibacter styelae</name>
    <dbReference type="NCBI Taxonomy" id="2761955"/>
    <lineage>
        <taxon>Bacteria</taxon>
        <taxon>Pseudomonadati</taxon>
        <taxon>Pseudomonadota</taxon>
        <taxon>Alphaproteobacteria</taxon>
        <taxon>Rhodobacterales</taxon>
        <taxon>Paracoccaceae</taxon>
        <taxon>Halocynthiibacter</taxon>
    </lineage>
</organism>